<name>A0A2Z2NKJ8_9GAMM</name>
<evidence type="ECO:0000256" key="11">
    <source>
        <dbReference type="SAM" id="MobiDB-lite"/>
    </source>
</evidence>
<dbReference type="GO" id="GO:0005737">
    <property type="term" value="C:cytoplasm"/>
    <property type="evidence" value="ECO:0007669"/>
    <property type="project" value="UniProtKB-SubCell"/>
</dbReference>
<dbReference type="SUPFAM" id="SSF53800">
    <property type="entry name" value="Chelatase"/>
    <property type="match status" value="1"/>
</dbReference>
<dbReference type="CDD" id="cd03411">
    <property type="entry name" value="Ferrochelatase_N"/>
    <property type="match status" value="1"/>
</dbReference>
<dbReference type="InterPro" id="IPR001015">
    <property type="entry name" value="Ferrochelatase"/>
</dbReference>
<dbReference type="Proteomes" id="UP000250079">
    <property type="component" value="Chromosome"/>
</dbReference>
<dbReference type="EMBL" id="CP018632">
    <property type="protein sequence ID" value="ASJ70408.1"/>
    <property type="molecule type" value="Genomic_DNA"/>
</dbReference>
<dbReference type="PANTHER" id="PTHR11108:SF1">
    <property type="entry name" value="FERROCHELATASE, MITOCHONDRIAL"/>
    <property type="match status" value="1"/>
</dbReference>
<dbReference type="GO" id="GO:0046872">
    <property type="term" value="F:metal ion binding"/>
    <property type="evidence" value="ECO:0007669"/>
    <property type="project" value="UniProtKB-KW"/>
</dbReference>
<sequence length="374" mass="42577">MKYIGTPNYAHESEGRLGVLIVNLGTPAAPETGAVRRYLAEFLSDPRIIELPRWLWKIILHGVILRIRPARSAKAYREVWSDETGSPLLSISRQQSAALAVELEKRFGEHVTVSLGMRYAQPSIDSAITELEAANVRRLIVLPMYPQYSGTTTASVFDAVASRMQRTRWIPEMRFINQFCDHHAFIKALADSVRESWEANGRGDLLVTSYHGIPQRYLLAGDPYFCLCHKTSRLLGEELGLATEQIRVVFQSRVGKEEWLRPYCDETMKKLPGEGFKSIDIMSPAFSADCLETIEEICGENREYFEENGGERFQYIPCLNDRQDHITFLGNLVERHAQGWPETDPERDIETEREQLQATAARAKTQRTKLLGKD</sequence>
<dbReference type="PANTHER" id="PTHR11108">
    <property type="entry name" value="FERROCHELATASE"/>
    <property type="match status" value="1"/>
</dbReference>
<evidence type="ECO:0000256" key="5">
    <source>
        <dbReference type="ARBA" id="ARBA00023133"/>
    </source>
</evidence>
<feature type="compositionally biased region" description="Basic and acidic residues" evidence="11">
    <location>
        <begin position="344"/>
        <end position="355"/>
    </location>
</feature>
<evidence type="ECO:0000256" key="3">
    <source>
        <dbReference type="ARBA" id="ARBA00022723"/>
    </source>
</evidence>
<keyword evidence="3 9" id="KW-0479">Metal-binding</keyword>
<dbReference type="UniPathway" id="UPA00252">
    <property type="reaction ID" value="UER00325"/>
</dbReference>
<dbReference type="AlphaFoldDB" id="A0A2Z2NKJ8"/>
<feature type="region of interest" description="Disordered" evidence="11">
    <location>
        <begin position="339"/>
        <end position="374"/>
    </location>
</feature>
<dbReference type="OrthoDB" id="9809741at2"/>
<evidence type="ECO:0000256" key="2">
    <source>
        <dbReference type="ARBA" id="ARBA00022490"/>
    </source>
</evidence>
<dbReference type="PROSITE" id="PS00534">
    <property type="entry name" value="FERROCHELATASE"/>
    <property type="match status" value="1"/>
</dbReference>
<comment type="pathway">
    <text evidence="9 10">Porphyrin-containing compound metabolism; protoheme biosynthesis; protoheme from protoporphyrin-IX: step 1/1.</text>
</comment>
<comment type="similarity">
    <text evidence="1 9 10">Belongs to the ferrochelatase family.</text>
</comment>
<dbReference type="Pfam" id="PF00762">
    <property type="entry name" value="Ferrochelatase"/>
    <property type="match status" value="1"/>
</dbReference>
<comment type="catalytic activity">
    <reaction evidence="9 10">
        <text>heme b + 2 H(+) = protoporphyrin IX + Fe(2+)</text>
        <dbReference type="Rhea" id="RHEA:22584"/>
        <dbReference type="ChEBI" id="CHEBI:15378"/>
        <dbReference type="ChEBI" id="CHEBI:29033"/>
        <dbReference type="ChEBI" id="CHEBI:57306"/>
        <dbReference type="ChEBI" id="CHEBI:60344"/>
        <dbReference type="EC" id="4.98.1.1"/>
    </reaction>
</comment>
<feature type="binding site" evidence="9">
    <location>
        <position position="211"/>
    </location>
    <ligand>
        <name>Fe(2+)</name>
        <dbReference type="ChEBI" id="CHEBI:29033"/>
    </ligand>
</feature>
<accession>A0A2Z2NKJ8</accession>
<gene>
    <name evidence="9 12" type="primary">hemH</name>
    <name evidence="12" type="ORF">IMCC3135_01445</name>
</gene>
<keyword evidence="6 9" id="KW-0456">Lyase</keyword>
<dbReference type="KEGG" id="gai:IMCC3135_01445"/>
<evidence type="ECO:0000256" key="10">
    <source>
        <dbReference type="RuleBase" id="RU000607"/>
    </source>
</evidence>
<evidence type="ECO:0000313" key="12">
    <source>
        <dbReference type="EMBL" id="ASJ70408.1"/>
    </source>
</evidence>
<protein>
    <recommendedName>
        <fullName evidence="9 10">Ferrochelatase</fullName>
        <ecNumber evidence="9 10">4.98.1.1</ecNumber>
    </recommendedName>
    <alternativeName>
        <fullName evidence="9">Heme synthase</fullName>
    </alternativeName>
    <alternativeName>
        <fullName evidence="9">Protoheme ferro-lyase</fullName>
    </alternativeName>
</protein>
<dbReference type="EC" id="4.98.1.1" evidence="9 10"/>
<keyword evidence="7 9" id="KW-0627">Porphyrin biosynthesis</keyword>
<reference evidence="12 13" key="1">
    <citation type="submission" date="2016-12" db="EMBL/GenBank/DDBJ databases">
        <authorList>
            <person name="Song W.-J."/>
            <person name="Kurnit D.M."/>
        </authorList>
    </citation>
    <scope>NUCLEOTIDE SEQUENCE [LARGE SCALE GENOMIC DNA]</scope>
    <source>
        <strain evidence="12 13">IMCC3135</strain>
    </source>
</reference>
<keyword evidence="2 9" id="KW-0963">Cytoplasm</keyword>
<dbReference type="HAMAP" id="MF_00323">
    <property type="entry name" value="Ferrochelatase"/>
    <property type="match status" value="1"/>
</dbReference>
<evidence type="ECO:0000256" key="6">
    <source>
        <dbReference type="ARBA" id="ARBA00023239"/>
    </source>
</evidence>
<evidence type="ECO:0000256" key="9">
    <source>
        <dbReference type="HAMAP-Rule" id="MF_00323"/>
    </source>
</evidence>
<dbReference type="InterPro" id="IPR033659">
    <property type="entry name" value="Ferrochelatase_N"/>
</dbReference>
<dbReference type="GO" id="GO:0004325">
    <property type="term" value="F:ferrochelatase activity"/>
    <property type="evidence" value="ECO:0007669"/>
    <property type="project" value="UniProtKB-UniRule"/>
</dbReference>
<keyword evidence="4 9" id="KW-0408">Iron</keyword>
<comment type="catalytic activity">
    <reaction evidence="8">
        <text>Fe-coproporphyrin III + 2 H(+) = coproporphyrin III + Fe(2+)</text>
        <dbReference type="Rhea" id="RHEA:49572"/>
        <dbReference type="ChEBI" id="CHEBI:15378"/>
        <dbReference type="ChEBI" id="CHEBI:29033"/>
        <dbReference type="ChEBI" id="CHEBI:68438"/>
        <dbReference type="ChEBI" id="CHEBI:131725"/>
        <dbReference type="EC" id="4.99.1.9"/>
    </reaction>
    <physiologicalReaction direction="right-to-left" evidence="8">
        <dbReference type="Rhea" id="RHEA:49574"/>
    </physiologicalReaction>
</comment>
<evidence type="ECO:0000256" key="7">
    <source>
        <dbReference type="ARBA" id="ARBA00023244"/>
    </source>
</evidence>
<dbReference type="GO" id="GO:0006783">
    <property type="term" value="P:heme biosynthetic process"/>
    <property type="evidence" value="ECO:0007669"/>
    <property type="project" value="UniProtKB-UniRule"/>
</dbReference>
<organism evidence="12 13">
    <name type="scientific">Granulosicoccus antarcticus IMCC3135</name>
    <dbReference type="NCBI Taxonomy" id="1192854"/>
    <lineage>
        <taxon>Bacteria</taxon>
        <taxon>Pseudomonadati</taxon>
        <taxon>Pseudomonadota</taxon>
        <taxon>Gammaproteobacteria</taxon>
        <taxon>Chromatiales</taxon>
        <taxon>Granulosicoccaceae</taxon>
        <taxon>Granulosicoccus</taxon>
    </lineage>
</organism>
<evidence type="ECO:0000256" key="4">
    <source>
        <dbReference type="ARBA" id="ARBA00023004"/>
    </source>
</evidence>
<keyword evidence="13" id="KW-1185">Reference proteome</keyword>
<dbReference type="InterPro" id="IPR033644">
    <property type="entry name" value="Ferrochelatase_C"/>
</dbReference>
<dbReference type="CDD" id="cd00419">
    <property type="entry name" value="Ferrochelatase_C"/>
    <property type="match status" value="1"/>
</dbReference>
<dbReference type="FunFam" id="3.40.50.1400:FF:000002">
    <property type="entry name" value="Ferrochelatase"/>
    <property type="match status" value="1"/>
</dbReference>
<keyword evidence="5 9" id="KW-0350">Heme biosynthesis</keyword>
<comment type="function">
    <text evidence="9 10">Catalyzes the ferrous insertion into protoporphyrin IX.</text>
</comment>
<dbReference type="RefSeq" id="WP_088915956.1">
    <property type="nucleotide sequence ID" value="NZ_CP018632.1"/>
</dbReference>
<comment type="subcellular location">
    <subcellularLocation>
        <location evidence="9 10">Cytoplasm</location>
    </subcellularLocation>
</comment>
<evidence type="ECO:0000256" key="8">
    <source>
        <dbReference type="ARBA" id="ARBA00024536"/>
    </source>
</evidence>
<dbReference type="NCBIfam" id="TIGR00109">
    <property type="entry name" value="hemH"/>
    <property type="match status" value="1"/>
</dbReference>
<dbReference type="Gene3D" id="3.40.50.1400">
    <property type="match status" value="2"/>
</dbReference>
<dbReference type="InterPro" id="IPR019772">
    <property type="entry name" value="Ferrochelatase_AS"/>
</dbReference>
<evidence type="ECO:0000256" key="1">
    <source>
        <dbReference type="ARBA" id="ARBA00007718"/>
    </source>
</evidence>
<evidence type="ECO:0000313" key="13">
    <source>
        <dbReference type="Proteomes" id="UP000250079"/>
    </source>
</evidence>
<feature type="binding site" evidence="9">
    <location>
        <position position="292"/>
    </location>
    <ligand>
        <name>Fe(2+)</name>
        <dbReference type="ChEBI" id="CHEBI:29033"/>
    </ligand>
</feature>
<proteinExistence type="inferred from homology"/>